<gene>
    <name evidence="4" type="ORF">EgrG_000523200</name>
</gene>
<accession>A0A068WTE1</accession>
<dbReference type="SMART" id="SM00233">
    <property type="entry name" value="PH"/>
    <property type="match status" value="1"/>
</dbReference>
<dbReference type="GO" id="GO:0005096">
    <property type="term" value="F:GTPase activator activity"/>
    <property type="evidence" value="ECO:0007669"/>
    <property type="project" value="TreeGrafter"/>
</dbReference>
<evidence type="ECO:0000259" key="3">
    <source>
        <dbReference type="PROSITE" id="PS50086"/>
    </source>
</evidence>
<reference evidence="4 5" key="1">
    <citation type="journal article" date="2013" name="Nature">
        <title>The genomes of four tapeworm species reveal adaptations to parasitism.</title>
        <authorList>
            <person name="Tsai I.J."/>
            <person name="Zarowiecki M."/>
            <person name="Holroyd N."/>
            <person name="Garciarrubio A."/>
            <person name="Sanchez-Flores A."/>
            <person name="Brooks K.L."/>
            <person name="Tracey A."/>
            <person name="Bobes R.J."/>
            <person name="Fragoso G."/>
            <person name="Sciutto E."/>
            <person name="Aslett M."/>
            <person name="Beasley H."/>
            <person name="Bennett H.M."/>
            <person name="Cai J."/>
            <person name="Camicia F."/>
            <person name="Clark R."/>
            <person name="Cucher M."/>
            <person name="De Silva N."/>
            <person name="Day T.A."/>
            <person name="Deplazes P."/>
            <person name="Estrada K."/>
            <person name="Fernandez C."/>
            <person name="Holland P.W."/>
            <person name="Hou J."/>
            <person name="Hu S."/>
            <person name="Huckvale T."/>
            <person name="Hung S.S."/>
            <person name="Kamenetzky L."/>
            <person name="Keane J.A."/>
            <person name="Kiss F."/>
            <person name="Koziol U."/>
            <person name="Lambert O."/>
            <person name="Liu K."/>
            <person name="Luo X."/>
            <person name="Luo Y."/>
            <person name="Macchiaroli N."/>
            <person name="Nichol S."/>
            <person name="Paps J."/>
            <person name="Parkinson J."/>
            <person name="Pouchkina-Stantcheva N."/>
            <person name="Riddiford N."/>
            <person name="Rosenzvit M."/>
            <person name="Salinas G."/>
            <person name="Wasmuth J.D."/>
            <person name="Zamanian M."/>
            <person name="Zheng Y."/>
            <person name="Cai X."/>
            <person name="Soberon X."/>
            <person name="Olson P.D."/>
            <person name="Laclette J.P."/>
            <person name="Brehm K."/>
            <person name="Berriman M."/>
            <person name="Garciarrubio A."/>
            <person name="Bobes R.J."/>
            <person name="Fragoso G."/>
            <person name="Sanchez-Flores A."/>
            <person name="Estrada K."/>
            <person name="Cevallos M.A."/>
            <person name="Morett E."/>
            <person name="Gonzalez V."/>
            <person name="Portillo T."/>
            <person name="Ochoa-Leyva A."/>
            <person name="Jose M.V."/>
            <person name="Sciutto E."/>
            <person name="Landa A."/>
            <person name="Jimenez L."/>
            <person name="Valdes V."/>
            <person name="Carrero J.C."/>
            <person name="Larralde C."/>
            <person name="Morales-Montor J."/>
            <person name="Limon-Lason J."/>
            <person name="Soberon X."/>
            <person name="Laclette J.P."/>
        </authorList>
    </citation>
    <scope>NUCLEOTIDE SEQUENCE [LARGE SCALE GENOMIC DNA]</scope>
</reference>
<keyword evidence="1" id="KW-0175">Coiled coil</keyword>
<dbReference type="Gene3D" id="1.10.472.80">
    <property type="entry name" value="Ypt/Rab-GAP domain of gyp1p, domain 3"/>
    <property type="match status" value="1"/>
</dbReference>
<dbReference type="PANTHER" id="PTHR47219:SF20">
    <property type="entry name" value="TBC1 DOMAIN FAMILY MEMBER 2B"/>
    <property type="match status" value="1"/>
</dbReference>
<proteinExistence type="predicted"/>
<dbReference type="OrthoDB" id="294251at2759"/>
<dbReference type="PROSITE" id="PS50086">
    <property type="entry name" value="TBC_RABGAP"/>
    <property type="match status" value="1"/>
</dbReference>
<dbReference type="AlphaFoldDB" id="A0A068WTE1"/>
<dbReference type="InterPro" id="IPR035969">
    <property type="entry name" value="Rab-GAP_TBC_sf"/>
</dbReference>
<feature type="domain" description="Rab-GAP TBC" evidence="3">
    <location>
        <begin position="395"/>
        <end position="582"/>
    </location>
</feature>
<evidence type="ECO:0000313" key="5">
    <source>
        <dbReference type="Proteomes" id="UP000492820"/>
    </source>
</evidence>
<dbReference type="InterPro" id="IPR011993">
    <property type="entry name" value="PH-like_dom_sf"/>
</dbReference>
<dbReference type="Pfam" id="PF00566">
    <property type="entry name" value="RabGAP-TBC"/>
    <property type="match status" value="1"/>
</dbReference>
<dbReference type="PANTHER" id="PTHR47219">
    <property type="entry name" value="RAB GTPASE-ACTIVATING PROTEIN 1-LIKE"/>
    <property type="match status" value="1"/>
</dbReference>
<protein>
    <submittedName>
        <fullName evidence="4 6">TBC1 domain family B</fullName>
    </submittedName>
</protein>
<feature type="compositionally biased region" description="Basic and acidic residues" evidence="2">
    <location>
        <begin position="195"/>
        <end position="205"/>
    </location>
</feature>
<evidence type="ECO:0000256" key="1">
    <source>
        <dbReference type="SAM" id="Coils"/>
    </source>
</evidence>
<dbReference type="Proteomes" id="UP000492820">
    <property type="component" value="Unassembled WGS sequence"/>
</dbReference>
<dbReference type="Gene3D" id="2.30.29.30">
    <property type="entry name" value="Pleckstrin-homology domain (PH domain)/Phosphotyrosine-binding domain (PTB)"/>
    <property type="match status" value="1"/>
</dbReference>
<reference evidence="6" key="3">
    <citation type="submission" date="2020-10" db="UniProtKB">
        <authorList>
            <consortium name="WormBaseParasite"/>
        </authorList>
    </citation>
    <scope>IDENTIFICATION</scope>
</reference>
<dbReference type="SMART" id="SM00164">
    <property type="entry name" value="TBC"/>
    <property type="match status" value="1"/>
</dbReference>
<dbReference type="InterPro" id="IPR000195">
    <property type="entry name" value="Rab-GAP-TBC_dom"/>
</dbReference>
<feature type="region of interest" description="Disordered" evidence="2">
    <location>
        <begin position="177"/>
        <end position="226"/>
    </location>
</feature>
<dbReference type="FunFam" id="1.10.8.270:FF:000026">
    <property type="entry name" value="TBC (Tre-2/Bub2/Cdc16) domain family"/>
    <property type="match status" value="1"/>
</dbReference>
<evidence type="ECO:0000313" key="6">
    <source>
        <dbReference type="WBParaSite" id="EgrG_000523200"/>
    </source>
</evidence>
<dbReference type="Gene3D" id="1.10.8.270">
    <property type="entry name" value="putative rabgap domain of human tbc1 domain family member 14 like domains"/>
    <property type="match status" value="1"/>
</dbReference>
<dbReference type="InterPro" id="IPR001849">
    <property type="entry name" value="PH_domain"/>
</dbReference>
<dbReference type="GO" id="GO:0031267">
    <property type="term" value="F:small GTPase binding"/>
    <property type="evidence" value="ECO:0007669"/>
    <property type="project" value="TreeGrafter"/>
</dbReference>
<evidence type="ECO:0000256" key="2">
    <source>
        <dbReference type="SAM" id="MobiDB-lite"/>
    </source>
</evidence>
<dbReference type="EMBL" id="LK028582">
    <property type="protein sequence ID" value="CDS20874.1"/>
    <property type="molecule type" value="Genomic_DNA"/>
</dbReference>
<name>A0A068WTE1_ECHGR</name>
<reference evidence="4" key="2">
    <citation type="submission" date="2014-06" db="EMBL/GenBank/DDBJ databases">
        <authorList>
            <person name="Aslett M."/>
        </authorList>
    </citation>
    <scope>NUCLEOTIDE SEQUENCE</scope>
</reference>
<evidence type="ECO:0000313" key="4">
    <source>
        <dbReference type="EMBL" id="CDS20874.1"/>
    </source>
</evidence>
<feature type="coiled-coil region" evidence="1">
    <location>
        <begin position="242"/>
        <end position="269"/>
    </location>
</feature>
<sequence length="582" mass="66444">MQKSGDMYPQICGYLEPKHPEIRKLSLASPLFARRKARREWVVLDAISFKLLAFHDEESASNPKKDPLYTVPLINAAFRVEPESPSTFSIFSGRKYTYQAENRNAMLAWLSCLQACRDSEGSEIKHVNYDGNEKSERWSSNLSLNHRFSDFNLLRSDSKTYSFTSLKSGVLKARFSPHEATDTTSPSLVASPVMDDTHFFPEDKPQPPSSTSPSQGKTLHIGSDSGSLSEMDEVNNFMKVEFQQTLEKIERLRKVNEEMESELHDLRIGYASLLQSCYKYKLGGALESDRYADLPISDKHKIRVGHLLEIARREDPRLPSASLISSRGGHMNTYGFQESFEKEESTMLYLASLLLDTYKLNSPPEELKIAQWNEILNSNFSLVPRQRLKELCRSGIPGGIRPEVWKELVKLGAKLFQLNMDPQHYQNLTDRVKDGQVDSSCRRQITLDVLRTFPNHVAFNRPEGFGVQKMQEVLQAFTIHNQEVGYCQGMNFIVGNASLFLDKETTFWLLVLIVERYFPQKYFNEGLIAAQADQIVLRDLIAKYCPRIAKAMQELEVDISTITLNWFIAVYVSTVPIEMSNQ</sequence>
<organism evidence="4">
    <name type="scientific">Echinococcus granulosus</name>
    <name type="common">Hydatid tapeworm</name>
    <dbReference type="NCBI Taxonomy" id="6210"/>
    <lineage>
        <taxon>Eukaryota</taxon>
        <taxon>Metazoa</taxon>
        <taxon>Spiralia</taxon>
        <taxon>Lophotrochozoa</taxon>
        <taxon>Platyhelminthes</taxon>
        <taxon>Cestoda</taxon>
        <taxon>Eucestoda</taxon>
        <taxon>Cyclophyllidea</taxon>
        <taxon>Taeniidae</taxon>
        <taxon>Echinococcus</taxon>
        <taxon>Echinococcus granulosus group</taxon>
    </lineage>
</organism>
<dbReference type="SUPFAM" id="SSF47923">
    <property type="entry name" value="Ypt/Rab-GAP domain of gyp1p"/>
    <property type="match status" value="1"/>
</dbReference>
<dbReference type="SUPFAM" id="SSF50729">
    <property type="entry name" value="PH domain-like"/>
    <property type="match status" value="1"/>
</dbReference>
<dbReference type="InterPro" id="IPR050302">
    <property type="entry name" value="Rab_GAP_TBC_domain"/>
</dbReference>
<dbReference type="WBParaSite" id="EgrG_000523200">
    <property type="protein sequence ID" value="EgrG_000523200"/>
    <property type="gene ID" value="EgrG_000523200"/>
</dbReference>